<dbReference type="CDD" id="cd09725">
    <property type="entry name" value="Cas2_I_II_III"/>
    <property type="match status" value="1"/>
</dbReference>
<evidence type="ECO:0000256" key="5">
    <source>
        <dbReference type="ARBA" id="ARBA00022801"/>
    </source>
</evidence>
<dbReference type="GO" id="GO:0051607">
    <property type="term" value="P:defense response to virus"/>
    <property type="evidence" value="ECO:0007669"/>
    <property type="project" value="UniProtKB-KW"/>
</dbReference>
<dbReference type="SUPFAM" id="SSF143430">
    <property type="entry name" value="TTP0101/SSO1404-like"/>
    <property type="match status" value="1"/>
</dbReference>
<keyword evidence="5" id="KW-0378">Hydrolase</keyword>
<sequence length="32" mass="3908">MFYIISYDIPDDKRRQEIAKILLNFGDRVQYS</sequence>
<evidence type="ECO:0000256" key="7">
    <source>
        <dbReference type="ARBA" id="ARBA00023118"/>
    </source>
</evidence>
<name>X1HEX9_9ZZZZ</name>
<evidence type="ECO:0000256" key="3">
    <source>
        <dbReference type="ARBA" id="ARBA00022723"/>
    </source>
</evidence>
<dbReference type="NCBIfam" id="TIGR01573">
    <property type="entry name" value="cas2"/>
    <property type="match status" value="1"/>
</dbReference>
<dbReference type="InterPro" id="IPR021127">
    <property type="entry name" value="CRISPR_associated_Cas2"/>
</dbReference>
<evidence type="ECO:0000313" key="8">
    <source>
        <dbReference type="EMBL" id="GAH67947.1"/>
    </source>
</evidence>
<protein>
    <recommendedName>
        <fullName evidence="9">CRISPR-associated endonuclease Cas2</fullName>
    </recommendedName>
</protein>
<evidence type="ECO:0000256" key="2">
    <source>
        <dbReference type="ARBA" id="ARBA00022722"/>
    </source>
</evidence>
<dbReference type="GO" id="GO:0004521">
    <property type="term" value="F:RNA endonuclease activity"/>
    <property type="evidence" value="ECO:0007669"/>
    <property type="project" value="InterPro"/>
</dbReference>
<evidence type="ECO:0000256" key="4">
    <source>
        <dbReference type="ARBA" id="ARBA00022759"/>
    </source>
</evidence>
<dbReference type="InterPro" id="IPR019199">
    <property type="entry name" value="Virulence_VapD/CRISPR_Cas2"/>
</dbReference>
<dbReference type="Gene3D" id="3.30.70.240">
    <property type="match status" value="1"/>
</dbReference>
<keyword evidence="3" id="KW-0479">Metal-binding</keyword>
<organism evidence="8">
    <name type="scientific">marine sediment metagenome</name>
    <dbReference type="NCBI Taxonomy" id="412755"/>
    <lineage>
        <taxon>unclassified sequences</taxon>
        <taxon>metagenomes</taxon>
        <taxon>ecological metagenomes</taxon>
    </lineage>
</organism>
<evidence type="ECO:0008006" key="9">
    <source>
        <dbReference type="Google" id="ProtNLM"/>
    </source>
</evidence>
<keyword evidence="2" id="KW-0540">Nuclease</keyword>
<comment type="cofactor">
    <cofactor evidence="1">
        <name>Mg(2+)</name>
        <dbReference type="ChEBI" id="CHEBI:18420"/>
    </cofactor>
</comment>
<dbReference type="AlphaFoldDB" id="X1HEX9"/>
<reference evidence="8" key="1">
    <citation type="journal article" date="2014" name="Front. Microbiol.">
        <title>High frequency of phylogenetically diverse reductive dehalogenase-homologous genes in deep subseafloor sedimentary metagenomes.</title>
        <authorList>
            <person name="Kawai M."/>
            <person name="Futagami T."/>
            <person name="Toyoda A."/>
            <person name="Takaki Y."/>
            <person name="Nishi S."/>
            <person name="Hori S."/>
            <person name="Arai W."/>
            <person name="Tsubouchi T."/>
            <person name="Morono Y."/>
            <person name="Uchiyama I."/>
            <person name="Ito T."/>
            <person name="Fujiyama A."/>
            <person name="Inagaki F."/>
            <person name="Takami H."/>
        </authorList>
    </citation>
    <scope>NUCLEOTIDE SEQUENCE</scope>
    <source>
        <strain evidence="8">Expedition CK06-06</strain>
    </source>
</reference>
<evidence type="ECO:0000256" key="1">
    <source>
        <dbReference type="ARBA" id="ARBA00001946"/>
    </source>
</evidence>
<proteinExistence type="predicted"/>
<dbReference type="GO" id="GO:0046872">
    <property type="term" value="F:metal ion binding"/>
    <property type="evidence" value="ECO:0007669"/>
    <property type="project" value="UniProtKB-KW"/>
</dbReference>
<evidence type="ECO:0000256" key="6">
    <source>
        <dbReference type="ARBA" id="ARBA00022842"/>
    </source>
</evidence>
<gene>
    <name evidence="8" type="ORF">S03H2_50762</name>
</gene>
<keyword evidence="6" id="KW-0460">Magnesium</keyword>
<dbReference type="GO" id="GO:0016787">
    <property type="term" value="F:hydrolase activity"/>
    <property type="evidence" value="ECO:0007669"/>
    <property type="project" value="UniProtKB-KW"/>
</dbReference>
<feature type="non-terminal residue" evidence="8">
    <location>
        <position position="32"/>
    </location>
</feature>
<comment type="caution">
    <text evidence="8">The sequence shown here is derived from an EMBL/GenBank/DDBJ whole genome shotgun (WGS) entry which is preliminary data.</text>
</comment>
<accession>X1HEX9</accession>
<dbReference type="EMBL" id="BARU01032167">
    <property type="protein sequence ID" value="GAH67947.1"/>
    <property type="molecule type" value="Genomic_DNA"/>
</dbReference>
<keyword evidence="4" id="KW-0255">Endonuclease</keyword>
<dbReference type="GO" id="GO:0043571">
    <property type="term" value="P:maintenance of CRISPR repeat elements"/>
    <property type="evidence" value="ECO:0007669"/>
    <property type="project" value="InterPro"/>
</dbReference>
<dbReference type="Pfam" id="PF09827">
    <property type="entry name" value="CRISPR_Cas2"/>
    <property type="match status" value="1"/>
</dbReference>
<keyword evidence="7" id="KW-0051">Antiviral defense</keyword>